<dbReference type="EC" id="3.4.23.36" evidence="9"/>
<dbReference type="Proteomes" id="UP000824208">
    <property type="component" value="Unassembled WGS sequence"/>
</dbReference>
<keyword evidence="4 9" id="KW-0812">Transmembrane</keyword>
<dbReference type="GO" id="GO:0005886">
    <property type="term" value="C:plasma membrane"/>
    <property type="evidence" value="ECO:0007669"/>
    <property type="project" value="UniProtKB-SubCell"/>
</dbReference>
<dbReference type="EMBL" id="DWYC01000066">
    <property type="protein sequence ID" value="HJB57417.1"/>
    <property type="molecule type" value="Genomic_DNA"/>
</dbReference>
<evidence type="ECO:0000256" key="8">
    <source>
        <dbReference type="ARBA" id="ARBA00023136"/>
    </source>
</evidence>
<feature type="transmembrane region" description="Helical" evidence="9">
    <location>
        <begin position="122"/>
        <end position="144"/>
    </location>
</feature>
<keyword evidence="8 9" id="KW-0472">Membrane</keyword>
<comment type="function">
    <text evidence="9 10">This protein specifically catalyzes the removal of signal peptides from prolipoproteins.</text>
</comment>
<evidence type="ECO:0000256" key="7">
    <source>
        <dbReference type="ARBA" id="ARBA00022989"/>
    </source>
</evidence>
<comment type="subcellular location">
    <subcellularLocation>
        <location evidence="9">Cell membrane</location>
        <topology evidence="9">Multi-pass membrane protein</topology>
    </subcellularLocation>
</comment>
<evidence type="ECO:0000256" key="11">
    <source>
        <dbReference type="RuleBase" id="RU004181"/>
    </source>
</evidence>
<reference evidence="12" key="2">
    <citation type="submission" date="2021-04" db="EMBL/GenBank/DDBJ databases">
        <authorList>
            <person name="Gilroy R."/>
        </authorList>
    </citation>
    <scope>NUCLEOTIDE SEQUENCE</scope>
    <source>
        <strain evidence="12">CHK189-11263</strain>
    </source>
</reference>
<organism evidence="12 13">
    <name type="scientific">Candidatus Flavonifractor intestinipullorum</name>
    <dbReference type="NCBI Taxonomy" id="2838587"/>
    <lineage>
        <taxon>Bacteria</taxon>
        <taxon>Bacillati</taxon>
        <taxon>Bacillota</taxon>
        <taxon>Clostridia</taxon>
        <taxon>Eubacteriales</taxon>
        <taxon>Oscillospiraceae</taxon>
        <taxon>Flavonifractor</taxon>
    </lineage>
</organism>
<keyword evidence="5 9" id="KW-0064">Aspartyl protease</keyword>
<dbReference type="PROSITE" id="PS00855">
    <property type="entry name" value="SPASE_II"/>
    <property type="match status" value="1"/>
</dbReference>
<dbReference type="HAMAP" id="MF_00161">
    <property type="entry name" value="LspA"/>
    <property type="match status" value="1"/>
</dbReference>
<comment type="caution">
    <text evidence="9">Lacks conserved residue(s) required for the propagation of feature annotation.</text>
</comment>
<proteinExistence type="inferred from homology"/>
<keyword evidence="3 9" id="KW-0645">Protease</keyword>
<dbReference type="GO" id="GO:0006508">
    <property type="term" value="P:proteolysis"/>
    <property type="evidence" value="ECO:0007669"/>
    <property type="project" value="UniProtKB-KW"/>
</dbReference>
<evidence type="ECO:0000313" key="13">
    <source>
        <dbReference type="Proteomes" id="UP000824208"/>
    </source>
</evidence>
<dbReference type="PANTHER" id="PTHR33695:SF1">
    <property type="entry name" value="LIPOPROTEIN SIGNAL PEPTIDASE"/>
    <property type="match status" value="1"/>
</dbReference>
<dbReference type="Pfam" id="PF01252">
    <property type="entry name" value="Peptidase_A8"/>
    <property type="match status" value="1"/>
</dbReference>
<evidence type="ECO:0000256" key="1">
    <source>
        <dbReference type="ARBA" id="ARBA00006139"/>
    </source>
</evidence>
<evidence type="ECO:0000256" key="6">
    <source>
        <dbReference type="ARBA" id="ARBA00022801"/>
    </source>
</evidence>
<evidence type="ECO:0000256" key="9">
    <source>
        <dbReference type="HAMAP-Rule" id="MF_00161"/>
    </source>
</evidence>
<sequence length="163" mass="17443">MLYALLAAALVAADQLVKYLVRTYIPLGESIPFLPHIMDLTYVQNTGAAFSLFQEHTWILTLVSLAASVALAVILAGKRVTRHPLGRGLVAVVLAGAVGNLIDRALLGFVTDMFETTFINFAVFNVADICVVVGGIGFCLYYLLLFDKLEGKEAGHDAPGTDG</sequence>
<feature type="transmembrane region" description="Helical" evidence="9">
    <location>
        <begin position="58"/>
        <end position="77"/>
    </location>
</feature>
<dbReference type="NCBIfam" id="TIGR00077">
    <property type="entry name" value="lspA"/>
    <property type="match status" value="1"/>
</dbReference>
<keyword evidence="6 9" id="KW-0378">Hydrolase</keyword>
<comment type="pathway">
    <text evidence="9">Protein modification; lipoprotein biosynthesis (signal peptide cleavage).</text>
</comment>
<comment type="caution">
    <text evidence="12">The sequence shown here is derived from an EMBL/GenBank/DDBJ whole genome shotgun (WGS) entry which is preliminary data.</text>
</comment>
<keyword evidence="7 9" id="KW-1133">Transmembrane helix</keyword>
<keyword evidence="2 9" id="KW-1003">Cell membrane</keyword>
<dbReference type="PANTHER" id="PTHR33695">
    <property type="entry name" value="LIPOPROTEIN SIGNAL PEPTIDASE"/>
    <property type="match status" value="1"/>
</dbReference>
<dbReference type="InterPro" id="IPR001872">
    <property type="entry name" value="Peptidase_A8"/>
</dbReference>
<evidence type="ECO:0000256" key="10">
    <source>
        <dbReference type="RuleBase" id="RU000594"/>
    </source>
</evidence>
<comment type="catalytic activity">
    <reaction evidence="9 10">
        <text>Release of signal peptides from bacterial membrane prolipoproteins. Hydrolyzes -Xaa-Yaa-Zaa-|-(S,diacylglyceryl)Cys-, in which Xaa is hydrophobic (preferably Leu), and Yaa (Ala or Ser) and Zaa (Gly or Ala) have small, neutral side chains.</text>
        <dbReference type="EC" id="3.4.23.36"/>
    </reaction>
</comment>
<evidence type="ECO:0000256" key="2">
    <source>
        <dbReference type="ARBA" id="ARBA00022475"/>
    </source>
</evidence>
<evidence type="ECO:0000256" key="3">
    <source>
        <dbReference type="ARBA" id="ARBA00022670"/>
    </source>
</evidence>
<evidence type="ECO:0000256" key="5">
    <source>
        <dbReference type="ARBA" id="ARBA00022750"/>
    </source>
</evidence>
<comment type="similarity">
    <text evidence="1 9 11">Belongs to the peptidase A8 family.</text>
</comment>
<accession>A0A9D2S5H4</accession>
<dbReference type="AlphaFoldDB" id="A0A9D2S5H4"/>
<dbReference type="PRINTS" id="PR00781">
    <property type="entry name" value="LIPOSIGPTASE"/>
</dbReference>
<evidence type="ECO:0000313" key="12">
    <source>
        <dbReference type="EMBL" id="HJB57417.1"/>
    </source>
</evidence>
<protein>
    <recommendedName>
        <fullName evidence="9">Lipoprotein signal peptidase</fullName>
        <ecNumber evidence="9">3.4.23.36</ecNumber>
    </recommendedName>
    <alternativeName>
        <fullName evidence="9">Prolipoprotein signal peptidase</fullName>
    </alternativeName>
    <alternativeName>
        <fullName evidence="9">Signal peptidase II</fullName>
        <shortName evidence="9">SPase II</shortName>
    </alternativeName>
</protein>
<reference evidence="12" key="1">
    <citation type="journal article" date="2021" name="PeerJ">
        <title>Extensive microbial diversity within the chicken gut microbiome revealed by metagenomics and culture.</title>
        <authorList>
            <person name="Gilroy R."/>
            <person name="Ravi A."/>
            <person name="Getino M."/>
            <person name="Pursley I."/>
            <person name="Horton D.L."/>
            <person name="Alikhan N.F."/>
            <person name="Baker D."/>
            <person name="Gharbi K."/>
            <person name="Hall N."/>
            <person name="Watson M."/>
            <person name="Adriaenssens E.M."/>
            <person name="Foster-Nyarko E."/>
            <person name="Jarju S."/>
            <person name="Secka A."/>
            <person name="Antonio M."/>
            <person name="Oren A."/>
            <person name="Chaudhuri R.R."/>
            <person name="La Ragione R."/>
            <person name="Hildebrand F."/>
            <person name="Pallen M.J."/>
        </authorList>
    </citation>
    <scope>NUCLEOTIDE SEQUENCE</scope>
    <source>
        <strain evidence="12">CHK189-11263</strain>
    </source>
</reference>
<evidence type="ECO:0000256" key="4">
    <source>
        <dbReference type="ARBA" id="ARBA00022692"/>
    </source>
</evidence>
<name>A0A9D2S5H4_9FIRM</name>
<feature type="active site" evidence="9">
    <location>
        <position position="112"/>
    </location>
</feature>
<feature type="transmembrane region" description="Helical" evidence="9">
    <location>
        <begin position="89"/>
        <end position="110"/>
    </location>
</feature>
<dbReference type="GO" id="GO:0004190">
    <property type="term" value="F:aspartic-type endopeptidase activity"/>
    <property type="evidence" value="ECO:0007669"/>
    <property type="project" value="UniProtKB-UniRule"/>
</dbReference>
<feature type="active site" evidence="9">
    <location>
        <position position="128"/>
    </location>
</feature>
<gene>
    <name evidence="9 12" type="primary">lspA</name>
    <name evidence="12" type="ORF">H9714_07690</name>
</gene>